<proteinExistence type="predicted"/>
<protein>
    <submittedName>
        <fullName evidence="4">Phosphatase PAP2 family protein</fullName>
    </submittedName>
</protein>
<dbReference type="Gene3D" id="1.20.144.10">
    <property type="entry name" value="Phosphatidic acid phosphatase type 2/haloperoxidase"/>
    <property type="match status" value="1"/>
</dbReference>
<keyword evidence="2" id="KW-1133">Transmembrane helix</keyword>
<evidence type="ECO:0000256" key="1">
    <source>
        <dbReference type="SAM" id="MobiDB-lite"/>
    </source>
</evidence>
<keyword evidence="2" id="KW-0812">Transmembrane</keyword>
<gene>
    <name evidence="4" type="ORF">E4K64_09600</name>
</gene>
<dbReference type="Pfam" id="PF01569">
    <property type="entry name" value="PAP2"/>
    <property type="match status" value="1"/>
</dbReference>
<feature type="domain" description="Phosphatidic acid phosphatase type 2/haloperoxidase" evidence="3">
    <location>
        <begin position="123"/>
        <end position="232"/>
    </location>
</feature>
<feature type="transmembrane region" description="Helical" evidence="2">
    <location>
        <begin position="119"/>
        <end position="141"/>
    </location>
</feature>
<name>A0A4Y9PCX9_9BRAD</name>
<accession>A0A4Y9PCX9</accession>
<dbReference type="SUPFAM" id="SSF48317">
    <property type="entry name" value="Acid phosphatase/Vanadium-dependent haloperoxidase"/>
    <property type="match status" value="1"/>
</dbReference>
<feature type="region of interest" description="Disordered" evidence="1">
    <location>
        <begin position="1"/>
        <end position="20"/>
    </location>
</feature>
<feature type="transmembrane region" description="Helical" evidence="2">
    <location>
        <begin position="254"/>
        <end position="273"/>
    </location>
</feature>
<dbReference type="AlphaFoldDB" id="A0A4Y9PCX9"/>
<evidence type="ECO:0000259" key="3">
    <source>
        <dbReference type="SMART" id="SM00014"/>
    </source>
</evidence>
<dbReference type="InterPro" id="IPR000326">
    <property type="entry name" value="PAP2/HPO"/>
</dbReference>
<dbReference type="InterPro" id="IPR036938">
    <property type="entry name" value="PAP2/HPO_sf"/>
</dbReference>
<feature type="transmembrane region" description="Helical" evidence="2">
    <location>
        <begin position="192"/>
        <end position="211"/>
    </location>
</feature>
<feature type="compositionally biased region" description="Polar residues" evidence="1">
    <location>
        <begin position="1"/>
        <end position="19"/>
    </location>
</feature>
<dbReference type="EMBL" id="SPQS01000004">
    <property type="protein sequence ID" value="TFV78060.1"/>
    <property type="molecule type" value="Genomic_DNA"/>
</dbReference>
<sequence length="285" mass="32084">MKRQLAKNQTRSSVTSSVPTEGARSAWDRLSKTLAAPAIALAATIFGLQLLTARFSGTASGAWDRDLLLRLNSFAATDSLYVWELANNSLFRGFPIFFSILALWFAGDDRVRRGRMLTGIIAVCLATVLSVWVQFHFAIHIRPLLDPALPLNVADPRWSLDWDRRNSFPSDTSTLFFALATLILIENRLVGLLCFLWVAVIIAVPRVIFGWHYPSDVAGSLVLGPACVLLFYVIPYPRELFERMLIRFRDYMYIVHALLFIFLSDASMLFISLQKLGKDLVRLLG</sequence>
<dbReference type="RefSeq" id="WP_135163275.1">
    <property type="nucleotide sequence ID" value="NZ_SPQS01000004.1"/>
</dbReference>
<evidence type="ECO:0000256" key="2">
    <source>
        <dbReference type="SAM" id="Phobius"/>
    </source>
</evidence>
<comment type="caution">
    <text evidence="4">The sequence shown here is derived from an EMBL/GenBank/DDBJ whole genome shotgun (WGS) entry which is preliminary data.</text>
</comment>
<dbReference type="Proteomes" id="UP000297700">
    <property type="component" value="Unassembled WGS sequence"/>
</dbReference>
<keyword evidence="2" id="KW-0472">Membrane</keyword>
<organism evidence="4 5">
    <name type="scientific">Bradyrhizobium frederickii</name>
    <dbReference type="NCBI Taxonomy" id="2560054"/>
    <lineage>
        <taxon>Bacteria</taxon>
        <taxon>Pseudomonadati</taxon>
        <taxon>Pseudomonadota</taxon>
        <taxon>Alphaproteobacteria</taxon>
        <taxon>Hyphomicrobiales</taxon>
        <taxon>Nitrobacteraceae</taxon>
        <taxon>Bradyrhizobium</taxon>
    </lineage>
</organism>
<feature type="transmembrane region" description="Helical" evidence="2">
    <location>
        <begin position="217"/>
        <end position="234"/>
    </location>
</feature>
<reference evidence="4 5" key="1">
    <citation type="submission" date="2019-03" db="EMBL/GenBank/DDBJ databases">
        <title>Bradyrhizobium strains diversity.</title>
        <authorList>
            <person name="Urquiaga M.C.O."/>
            <person name="Hungria M."/>
            <person name="Delamuta J.R.M."/>
            <person name="Klepa M.S."/>
        </authorList>
    </citation>
    <scope>NUCLEOTIDE SEQUENCE [LARGE SCALE GENOMIC DNA]</scope>
    <source>
        <strain evidence="4 5">CNPSo 3426</strain>
    </source>
</reference>
<feature type="transmembrane region" description="Helical" evidence="2">
    <location>
        <begin position="34"/>
        <end position="55"/>
    </location>
</feature>
<evidence type="ECO:0000313" key="5">
    <source>
        <dbReference type="Proteomes" id="UP000297700"/>
    </source>
</evidence>
<feature type="transmembrane region" description="Helical" evidence="2">
    <location>
        <begin position="89"/>
        <end position="107"/>
    </location>
</feature>
<dbReference type="SMART" id="SM00014">
    <property type="entry name" value="acidPPc"/>
    <property type="match status" value="1"/>
</dbReference>
<evidence type="ECO:0000313" key="4">
    <source>
        <dbReference type="EMBL" id="TFV78060.1"/>
    </source>
</evidence>